<name>A0A8J5EWE4_ZINOF</name>
<evidence type="ECO:0000259" key="6">
    <source>
        <dbReference type="SMART" id="SM00499"/>
    </source>
</evidence>
<evidence type="ECO:0000256" key="3">
    <source>
        <dbReference type="ARBA" id="ARBA00023157"/>
    </source>
</evidence>
<evidence type="ECO:0000256" key="4">
    <source>
        <dbReference type="ARBA" id="ARBA00023180"/>
    </source>
</evidence>
<keyword evidence="2" id="KW-0732">Signal</keyword>
<feature type="transmembrane region" description="Helical" evidence="5">
    <location>
        <begin position="94"/>
        <end position="114"/>
    </location>
</feature>
<evidence type="ECO:0000256" key="2">
    <source>
        <dbReference type="ARBA" id="ARBA00022729"/>
    </source>
</evidence>
<dbReference type="Pfam" id="PF14368">
    <property type="entry name" value="LTP_2"/>
    <property type="match status" value="1"/>
</dbReference>
<keyword evidence="4" id="KW-0325">Glycoprotein</keyword>
<proteinExistence type="inferred from homology"/>
<dbReference type="PANTHER" id="PTHR33044">
    <property type="entry name" value="BIFUNCTIONAL INHIBITOR/LIPID-TRANSFER PROTEIN/SEED STORAGE 2S ALBUMIN SUPERFAMILY PROTEIN-RELATED"/>
    <property type="match status" value="1"/>
</dbReference>
<evidence type="ECO:0000313" key="7">
    <source>
        <dbReference type="EMBL" id="KAG6475616.1"/>
    </source>
</evidence>
<reference evidence="7 8" key="1">
    <citation type="submission" date="2020-08" db="EMBL/GenBank/DDBJ databases">
        <title>Plant Genome Project.</title>
        <authorList>
            <person name="Zhang R.-G."/>
        </authorList>
    </citation>
    <scope>NUCLEOTIDE SEQUENCE [LARGE SCALE GENOMIC DNA]</scope>
    <source>
        <tissue evidence="7">Rhizome</tissue>
    </source>
</reference>
<comment type="caution">
    <text evidence="7">The sequence shown here is derived from an EMBL/GenBank/DDBJ whole genome shotgun (WGS) entry which is preliminary data.</text>
</comment>
<dbReference type="InterPro" id="IPR043325">
    <property type="entry name" value="LTSS"/>
</dbReference>
<organism evidence="7 8">
    <name type="scientific">Zingiber officinale</name>
    <name type="common">Ginger</name>
    <name type="synonym">Amomum zingiber</name>
    <dbReference type="NCBI Taxonomy" id="94328"/>
    <lineage>
        <taxon>Eukaryota</taxon>
        <taxon>Viridiplantae</taxon>
        <taxon>Streptophyta</taxon>
        <taxon>Embryophyta</taxon>
        <taxon>Tracheophyta</taxon>
        <taxon>Spermatophyta</taxon>
        <taxon>Magnoliopsida</taxon>
        <taxon>Liliopsida</taxon>
        <taxon>Zingiberales</taxon>
        <taxon>Zingiberaceae</taxon>
        <taxon>Zingiber</taxon>
    </lineage>
</organism>
<keyword evidence="5" id="KW-0472">Membrane</keyword>
<dbReference type="CDD" id="cd00010">
    <property type="entry name" value="AAI_LTSS"/>
    <property type="match status" value="1"/>
</dbReference>
<accession>A0A8J5EWE4</accession>
<keyword evidence="8" id="KW-1185">Reference proteome</keyword>
<dbReference type="AlphaFoldDB" id="A0A8J5EWE4"/>
<comment type="similarity">
    <text evidence="1">Belongs to the plant LTP family.</text>
</comment>
<keyword evidence="3" id="KW-1015">Disulfide bond</keyword>
<gene>
    <name evidence="7" type="ORF">ZIOFF_064844</name>
</gene>
<evidence type="ECO:0000256" key="5">
    <source>
        <dbReference type="SAM" id="Phobius"/>
    </source>
</evidence>
<evidence type="ECO:0000256" key="1">
    <source>
        <dbReference type="ARBA" id="ARBA00009748"/>
    </source>
</evidence>
<dbReference type="Proteomes" id="UP000734854">
    <property type="component" value="Unassembled WGS sequence"/>
</dbReference>
<dbReference type="InterPro" id="IPR036312">
    <property type="entry name" value="Bifun_inhib/LTP/seed_sf"/>
</dbReference>
<dbReference type="SMART" id="SM00499">
    <property type="entry name" value="AAI"/>
    <property type="match status" value="1"/>
</dbReference>
<keyword evidence="5" id="KW-1133">Transmembrane helix</keyword>
<dbReference type="InterPro" id="IPR016140">
    <property type="entry name" value="Bifunc_inhib/LTP/seed_store"/>
</dbReference>
<dbReference type="EMBL" id="JACMSC010000018">
    <property type="protein sequence ID" value="KAG6475616.1"/>
    <property type="molecule type" value="Genomic_DNA"/>
</dbReference>
<keyword evidence="5" id="KW-0812">Transmembrane</keyword>
<sequence>MEERRKKNPLAAAVGRRECSYRWCSSRRRKCGGRKELQQRRVPLAGGGGVERERKSLASLAFFSSGATWTSANPSTPPAPARLRARMKTSPESSASWFLVLGLLIASSSILGLASAQLSGCTSALVSLSPCLSYLDGNSSAPSTACCTQLDAVASSQPECLCSAANGSISSPGLTFNETQASTLLAVCGVKTSPELSACIAGKSAN</sequence>
<feature type="domain" description="Bifunctional inhibitor/plant lipid transfer protein/seed storage helical" evidence="6">
    <location>
        <begin position="121"/>
        <end position="199"/>
    </location>
</feature>
<protein>
    <recommendedName>
        <fullName evidence="6">Bifunctional inhibitor/plant lipid transfer protein/seed storage helical domain-containing protein</fullName>
    </recommendedName>
</protein>
<dbReference type="SUPFAM" id="SSF47699">
    <property type="entry name" value="Bifunctional inhibitor/lipid-transfer protein/seed storage 2S albumin"/>
    <property type="match status" value="1"/>
</dbReference>
<evidence type="ECO:0000313" key="8">
    <source>
        <dbReference type="Proteomes" id="UP000734854"/>
    </source>
</evidence>
<dbReference type="Gene3D" id="1.10.110.10">
    <property type="entry name" value="Plant lipid-transfer and hydrophobic proteins"/>
    <property type="match status" value="1"/>
</dbReference>